<gene>
    <name evidence="1" type="ORF">BACCOP_03272</name>
</gene>
<dbReference type="AlphaFoldDB" id="B3JMW7"/>
<protein>
    <submittedName>
        <fullName evidence="1">Uncharacterized protein</fullName>
    </submittedName>
</protein>
<organism evidence="1 2">
    <name type="scientific">Phocaeicola coprocola DSM 17136</name>
    <dbReference type="NCBI Taxonomy" id="470145"/>
    <lineage>
        <taxon>Bacteria</taxon>
        <taxon>Pseudomonadati</taxon>
        <taxon>Bacteroidota</taxon>
        <taxon>Bacteroidia</taxon>
        <taxon>Bacteroidales</taxon>
        <taxon>Bacteroidaceae</taxon>
        <taxon>Phocaeicola</taxon>
    </lineage>
</organism>
<dbReference type="EMBL" id="ABIY02000115">
    <property type="protein sequence ID" value="EDU99727.1"/>
    <property type="molecule type" value="Genomic_DNA"/>
</dbReference>
<evidence type="ECO:0000313" key="1">
    <source>
        <dbReference type="EMBL" id="EDU99727.1"/>
    </source>
</evidence>
<proteinExistence type="predicted"/>
<dbReference type="HOGENOM" id="CLU_3284721_0_0_10"/>
<comment type="caution">
    <text evidence="1">The sequence shown here is derived from an EMBL/GenBank/DDBJ whole genome shotgun (WGS) entry which is preliminary data.</text>
</comment>
<dbReference type="Proteomes" id="UP000003146">
    <property type="component" value="Unassembled WGS sequence"/>
</dbReference>
<sequence length="40" mass="4827">MKENIAILHNYNTKKDSILYKVLYFFIQFTEKKTGGFIRL</sequence>
<reference evidence="1 2" key="1">
    <citation type="submission" date="2008-04" db="EMBL/GenBank/DDBJ databases">
        <title>Draft genome sequence of Bacteroides coprocola (DSM 17136).</title>
        <authorList>
            <person name="Sudarsanam P."/>
            <person name="Ley R."/>
            <person name="Guruge J."/>
            <person name="Turnbaugh P.J."/>
            <person name="Mahowald M."/>
            <person name="Liep D."/>
            <person name="Gordon J."/>
        </authorList>
    </citation>
    <scope>NUCLEOTIDE SEQUENCE [LARGE SCALE GENOMIC DNA]</scope>
    <source>
        <strain evidence="1 2">DSM 17136</strain>
    </source>
</reference>
<evidence type="ECO:0000313" key="2">
    <source>
        <dbReference type="Proteomes" id="UP000003146"/>
    </source>
</evidence>
<reference evidence="1 2" key="2">
    <citation type="submission" date="2008-04" db="EMBL/GenBank/DDBJ databases">
        <authorList>
            <person name="Fulton L."/>
            <person name="Clifton S."/>
            <person name="Fulton B."/>
            <person name="Xu J."/>
            <person name="Minx P."/>
            <person name="Pepin K.H."/>
            <person name="Johnson M."/>
            <person name="Thiruvilangam P."/>
            <person name="Bhonagiri V."/>
            <person name="Nash W.E."/>
            <person name="Mardis E.R."/>
            <person name="Wilson R.K."/>
        </authorList>
    </citation>
    <scope>NUCLEOTIDE SEQUENCE [LARGE SCALE GENOMIC DNA]</scope>
    <source>
        <strain evidence="1 2">DSM 17136</strain>
    </source>
</reference>
<name>B3JMW7_9BACT</name>
<accession>B3JMW7</accession>
<dbReference type="STRING" id="470145.BACCOP_03272"/>